<proteinExistence type="predicted"/>
<dbReference type="Gene3D" id="3.20.20.70">
    <property type="entry name" value="Aldolase class I"/>
    <property type="match status" value="1"/>
</dbReference>
<evidence type="ECO:0000313" key="2">
    <source>
        <dbReference type="Proteomes" id="UP001143349"/>
    </source>
</evidence>
<gene>
    <name evidence="1" type="ORF">GCM10017635_20310</name>
</gene>
<dbReference type="InterPro" id="IPR009334">
    <property type="entry name" value="DUF993"/>
</dbReference>
<dbReference type="EMBL" id="BSFH01000029">
    <property type="protein sequence ID" value="GLK64560.1"/>
    <property type="molecule type" value="Genomic_DNA"/>
</dbReference>
<dbReference type="InterPro" id="IPR013785">
    <property type="entry name" value="Aldolase_TIM"/>
</dbReference>
<sequence length="383" mass="42002">MMKIALPDTQGRMADYTLTGTPIAQAVLPVNPARIVYSAAHVVADPFTTNDPSGRAAVDWEKTMEFRRYLAGLGLGIAEAMDTAQRGMGLDWPGALELIQRTKAELPDALVGNGCGTDHLDPADARTLDDVIRAYLEQVEAIQAIGGRIVLMASRALARVATSPEDYLHVYAQVLSACDQPVILHWLGEMFDPALAGYWGDSDFDATLETVLAVIEQNLSKVDGIKMSLLDKDKEITLRRRLPAGVKMYTGDDFNYPELIEGDDQGFSHALLGIFDPLAPAAAYAVNRLAEGDKVGFRATLDPTVPLARTIFRAPTQYYKTGVVFLAWLNGFQDHFIMLNGHQAMRPLPYFAQVFRQSDACGLLRDPELAVRRMKSLLAVYGV</sequence>
<name>A0AAD3RU70_9RHOB</name>
<dbReference type="SUPFAM" id="SSF51569">
    <property type="entry name" value="Aldolase"/>
    <property type="match status" value="1"/>
</dbReference>
<protein>
    <recommendedName>
        <fullName evidence="3">DUF993 family protein</fullName>
    </recommendedName>
</protein>
<reference evidence="1" key="2">
    <citation type="submission" date="2023-01" db="EMBL/GenBank/DDBJ databases">
        <authorList>
            <person name="Sun Q."/>
            <person name="Evtushenko L."/>
        </authorList>
    </citation>
    <scope>NUCLEOTIDE SEQUENCE</scope>
    <source>
        <strain evidence="1">VKM B-2222</strain>
    </source>
</reference>
<comment type="caution">
    <text evidence="1">The sequence shown here is derived from an EMBL/GenBank/DDBJ whole genome shotgun (WGS) entry which is preliminary data.</text>
</comment>
<keyword evidence="2" id="KW-1185">Reference proteome</keyword>
<evidence type="ECO:0000313" key="1">
    <source>
        <dbReference type="EMBL" id="GLK64560.1"/>
    </source>
</evidence>
<dbReference type="AlphaFoldDB" id="A0AAD3RU70"/>
<organism evidence="1 2">
    <name type="scientific">Paracoccus kondratievae</name>
    <dbReference type="NCBI Taxonomy" id="135740"/>
    <lineage>
        <taxon>Bacteria</taxon>
        <taxon>Pseudomonadati</taxon>
        <taxon>Pseudomonadota</taxon>
        <taxon>Alphaproteobacteria</taxon>
        <taxon>Rhodobacterales</taxon>
        <taxon>Paracoccaceae</taxon>
        <taxon>Paracoccus</taxon>
    </lineage>
</organism>
<evidence type="ECO:0008006" key="3">
    <source>
        <dbReference type="Google" id="ProtNLM"/>
    </source>
</evidence>
<dbReference type="Pfam" id="PF06187">
    <property type="entry name" value="DUF993"/>
    <property type="match status" value="1"/>
</dbReference>
<dbReference type="Proteomes" id="UP001143349">
    <property type="component" value="Unassembled WGS sequence"/>
</dbReference>
<reference evidence="1" key="1">
    <citation type="journal article" date="2014" name="Int. J. Syst. Evol. Microbiol.">
        <title>Complete genome sequence of Corynebacterium casei LMG S-19264T (=DSM 44701T), isolated from a smear-ripened cheese.</title>
        <authorList>
            <consortium name="US DOE Joint Genome Institute (JGI-PGF)"/>
            <person name="Walter F."/>
            <person name="Albersmeier A."/>
            <person name="Kalinowski J."/>
            <person name="Ruckert C."/>
        </authorList>
    </citation>
    <scope>NUCLEOTIDE SEQUENCE</scope>
    <source>
        <strain evidence="1">VKM B-2222</strain>
    </source>
</reference>
<accession>A0AAD3RU70</accession>